<feature type="compositionally biased region" description="Polar residues" evidence="1">
    <location>
        <begin position="220"/>
        <end position="231"/>
    </location>
</feature>
<sequence length="407" mass="43919">MEKSVKAYDNSLVAKLNGGARSEPSHRNYFGRGDFRPLSFTSPSEEHSLPLPSHWRQAKDNSRNRPTSNPIPIPGPGSPHTPFERWQSSNAGDGSVPPPLGLVGPSAFQTFTDVRNSGDSTSVSSYLTDNDAHSNGDARMRRSMSSSMLGPGFDDPGMASSIQSRNSYDPYEDSDHQMDDAPSRTLKRLTLHEARTPPKSSSYPSQSSHQRAGSKRRASSPPNDDTMTGSEPTRKLLLENVGGDIYDHSRRTSPIHQTPIRNSPNGPSKYHTSSGMFHSPGPRSTSGSFAAGSASSAATQWSSLGPFSVASSVTTADRGSPATSFSPSLADMEIVGDAPFRQSQSSMGGNRSNNRQRTLSETTVTPSGTERDNITTKHHSAPRMIGVYICECCPKKPKKFDSMGDLR</sequence>
<dbReference type="InterPro" id="IPR057026">
    <property type="entry name" value="Znf-C2H2_ascomycetes"/>
</dbReference>
<feature type="compositionally biased region" description="Polar residues" evidence="1">
    <location>
        <begin position="252"/>
        <end position="276"/>
    </location>
</feature>
<evidence type="ECO:0000256" key="1">
    <source>
        <dbReference type="SAM" id="MobiDB-lite"/>
    </source>
</evidence>
<feature type="compositionally biased region" description="Pro residues" evidence="1">
    <location>
        <begin position="69"/>
        <end position="79"/>
    </location>
</feature>
<keyword evidence="4" id="KW-1185">Reference proteome</keyword>
<feature type="region of interest" description="Disordered" evidence="1">
    <location>
        <begin position="1"/>
        <end position="180"/>
    </location>
</feature>
<protein>
    <recommendedName>
        <fullName evidence="2">C2H2-type zinc finger ascomycetes domain-containing protein</fullName>
    </recommendedName>
</protein>
<dbReference type="EMBL" id="JBBBZM010000045">
    <property type="protein sequence ID" value="KAL0636714.1"/>
    <property type="molecule type" value="Genomic_DNA"/>
</dbReference>
<feature type="region of interest" description="Disordered" evidence="1">
    <location>
        <begin position="340"/>
        <end position="378"/>
    </location>
</feature>
<feature type="domain" description="C2H2-type zinc finger ascomycetes" evidence="2">
    <location>
        <begin position="380"/>
        <end position="407"/>
    </location>
</feature>
<evidence type="ECO:0000259" key="2">
    <source>
        <dbReference type="Pfam" id="PF24537"/>
    </source>
</evidence>
<accession>A0ABR3GLB2</accession>
<organism evidence="3 4">
    <name type="scientific">Discina gigas</name>
    <dbReference type="NCBI Taxonomy" id="1032678"/>
    <lineage>
        <taxon>Eukaryota</taxon>
        <taxon>Fungi</taxon>
        <taxon>Dikarya</taxon>
        <taxon>Ascomycota</taxon>
        <taxon>Pezizomycotina</taxon>
        <taxon>Pezizomycetes</taxon>
        <taxon>Pezizales</taxon>
        <taxon>Discinaceae</taxon>
        <taxon>Discina</taxon>
    </lineage>
</organism>
<comment type="caution">
    <text evidence="3">The sequence shown here is derived from an EMBL/GenBank/DDBJ whole genome shotgun (WGS) entry which is preliminary data.</text>
</comment>
<dbReference type="Proteomes" id="UP001447188">
    <property type="component" value="Unassembled WGS sequence"/>
</dbReference>
<feature type="compositionally biased region" description="Low complexity" evidence="1">
    <location>
        <begin position="197"/>
        <end position="208"/>
    </location>
</feature>
<reference evidence="3 4" key="1">
    <citation type="submission" date="2024-02" db="EMBL/GenBank/DDBJ databases">
        <title>Discinaceae phylogenomics.</title>
        <authorList>
            <person name="Dirks A.C."/>
            <person name="James T.Y."/>
        </authorList>
    </citation>
    <scope>NUCLEOTIDE SEQUENCE [LARGE SCALE GENOMIC DNA]</scope>
    <source>
        <strain evidence="3 4">ACD0624</strain>
    </source>
</reference>
<feature type="region of interest" description="Disordered" evidence="1">
    <location>
        <begin position="194"/>
        <end position="291"/>
    </location>
</feature>
<feature type="region of interest" description="Disordered" evidence="1">
    <location>
        <begin position="311"/>
        <end position="330"/>
    </location>
</feature>
<proteinExistence type="predicted"/>
<feature type="compositionally biased region" description="Polar residues" evidence="1">
    <location>
        <begin position="311"/>
        <end position="327"/>
    </location>
</feature>
<evidence type="ECO:0000313" key="4">
    <source>
        <dbReference type="Proteomes" id="UP001447188"/>
    </source>
</evidence>
<gene>
    <name evidence="3" type="ORF">Q9L58_004322</name>
</gene>
<dbReference type="Pfam" id="PF24537">
    <property type="entry name" value="zf-C2H2_fungi"/>
    <property type="match status" value="1"/>
</dbReference>
<feature type="compositionally biased region" description="Polar residues" evidence="1">
    <location>
        <begin position="107"/>
        <end position="128"/>
    </location>
</feature>
<evidence type="ECO:0000313" key="3">
    <source>
        <dbReference type="EMBL" id="KAL0636714.1"/>
    </source>
</evidence>
<name>A0ABR3GLB2_9PEZI</name>
<feature type="compositionally biased region" description="Basic and acidic residues" evidence="1">
    <location>
        <begin position="130"/>
        <end position="140"/>
    </location>
</feature>
<feature type="compositionally biased region" description="Polar residues" evidence="1">
    <location>
        <begin position="341"/>
        <end position="368"/>
    </location>
</feature>